<proteinExistence type="predicted"/>
<dbReference type="Gene3D" id="3.40.430.10">
    <property type="entry name" value="Dihydrofolate Reductase, subunit A"/>
    <property type="match status" value="1"/>
</dbReference>
<dbReference type="SUPFAM" id="SSF53597">
    <property type="entry name" value="Dihydrofolate reductase-like"/>
    <property type="match status" value="1"/>
</dbReference>
<dbReference type="EMBL" id="LDYG01000046">
    <property type="protein sequence ID" value="KUP04946.1"/>
    <property type="molecule type" value="Genomic_DNA"/>
</dbReference>
<comment type="caution">
    <text evidence="2">The sequence shown here is derived from an EMBL/GenBank/DDBJ whole genome shotgun (WGS) entry which is preliminary data.</text>
</comment>
<dbReference type="InterPro" id="IPR024072">
    <property type="entry name" value="DHFR-like_dom_sf"/>
</dbReference>
<name>A0A147K5K6_9BACI</name>
<evidence type="ECO:0000259" key="1">
    <source>
        <dbReference type="Pfam" id="PF01872"/>
    </source>
</evidence>
<reference evidence="2 3" key="1">
    <citation type="journal article" date="2016" name="Front. Microbiol.">
        <title>Microevolution Analysis of Bacillus coahuilensis Unveils Differences in Phosphorus Acquisition Strategies and Their Regulation.</title>
        <authorList>
            <person name="Gomez-Lunar Z."/>
            <person name="Hernandez-Gonzalez I."/>
            <person name="Rodriguez-Torres M.D."/>
            <person name="Souza V."/>
            <person name="Olmedo-Alvarez G."/>
        </authorList>
    </citation>
    <scope>NUCLEOTIDE SEQUENCE [LARGE SCALE GENOMIC DNA]</scope>
    <source>
        <strain evidence="3">p1.1.43</strain>
    </source>
</reference>
<accession>A0A147K5K6</accession>
<dbReference type="Pfam" id="PF01872">
    <property type="entry name" value="RibD_C"/>
    <property type="match status" value="1"/>
</dbReference>
<dbReference type="PANTHER" id="PTHR38011">
    <property type="entry name" value="DIHYDROFOLATE REDUCTASE FAMILY PROTEIN (AFU_ORTHOLOGUE AFUA_8G06820)"/>
    <property type="match status" value="1"/>
</dbReference>
<dbReference type="RefSeq" id="WP_059351727.1">
    <property type="nucleotide sequence ID" value="NZ_LDYG01000046.1"/>
</dbReference>
<dbReference type="AlphaFoldDB" id="A0A147K5K6"/>
<dbReference type="Proteomes" id="UP000074108">
    <property type="component" value="Unassembled WGS sequence"/>
</dbReference>
<evidence type="ECO:0000313" key="2">
    <source>
        <dbReference type="EMBL" id="KUP04946.1"/>
    </source>
</evidence>
<feature type="domain" description="Bacterial bifunctional deaminase-reductase C-terminal" evidence="1">
    <location>
        <begin position="1"/>
        <end position="158"/>
    </location>
</feature>
<dbReference type="GO" id="GO:0009231">
    <property type="term" value="P:riboflavin biosynthetic process"/>
    <property type="evidence" value="ECO:0007669"/>
    <property type="project" value="InterPro"/>
</dbReference>
<keyword evidence="3" id="KW-1185">Reference proteome</keyword>
<dbReference type="InterPro" id="IPR050765">
    <property type="entry name" value="Riboflavin_Biosynth_HTPR"/>
</dbReference>
<dbReference type="GO" id="GO:0008703">
    <property type="term" value="F:5-amino-6-(5-phosphoribosylamino)uracil reductase activity"/>
    <property type="evidence" value="ECO:0007669"/>
    <property type="project" value="InterPro"/>
</dbReference>
<dbReference type="PATRIC" id="fig|1150625.3.peg.2919"/>
<gene>
    <name evidence="2" type="ORF">Q75_13905</name>
</gene>
<dbReference type="STRING" id="1150625.Q75_13905"/>
<organism evidence="2 3">
    <name type="scientific">Bacillus coahuilensis p1.1.43</name>
    <dbReference type="NCBI Taxonomy" id="1150625"/>
    <lineage>
        <taxon>Bacteria</taxon>
        <taxon>Bacillati</taxon>
        <taxon>Bacillota</taxon>
        <taxon>Bacilli</taxon>
        <taxon>Bacillales</taxon>
        <taxon>Bacillaceae</taxon>
        <taxon>Bacillus</taxon>
    </lineage>
</organism>
<dbReference type="InterPro" id="IPR002734">
    <property type="entry name" value="RibDG_C"/>
</dbReference>
<dbReference type="PANTHER" id="PTHR38011:SF11">
    <property type="entry name" value="2,5-DIAMINO-6-RIBOSYLAMINO-4(3H)-PYRIMIDINONE 5'-PHOSPHATE REDUCTASE"/>
    <property type="match status" value="1"/>
</dbReference>
<sequence>MSLDGYIAEKDGGIDWLHEMESVGEGDNGYEDFYNRIDTVLMGKKTYDQVMSFVQEFPYPGKKAYVFSRSTTGQDKHVEYVNEDIGSFTESLREKAGQDIWMVGGSDLLHDFIKEGLIDELIITLIPIILGAGVPLFKHQAAPIPLKLIRTKPYGEFVQVHYEVKG</sequence>
<evidence type="ECO:0000313" key="3">
    <source>
        <dbReference type="Proteomes" id="UP000074108"/>
    </source>
</evidence>
<protein>
    <recommendedName>
        <fullName evidence="1">Bacterial bifunctional deaminase-reductase C-terminal domain-containing protein</fullName>
    </recommendedName>
</protein>